<keyword evidence="3" id="KW-0812">Transmembrane</keyword>
<evidence type="ECO:0000313" key="4">
    <source>
        <dbReference type="EMBL" id="CUI18208.1"/>
    </source>
</evidence>
<dbReference type="KEGG" id="pnl:PNK_p0156"/>
<keyword evidence="3" id="KW-1133">Transmembrane helix</keyword>
<evidence type="ECO:0000256" key="3">
    <source>
        <dbReference type="SAM" id="Phobius"/>
    </source>
</evidence>
<keyword evidence="1" id="KW-0175">Coiled coil</keyword>
<organism evidence="4 5">
    <name type="scientific">Candidatus Protochlamydia naegleriophila</name>
    <dbReference type="NCBI Taxonomy" id="389348"/>
    <lineage>
        <taxon>Bacteria</taxon>
        <taxon>Pseudomonadati</taxon>
        <taxon>Chlamydiota</taxon>
        <taxon>Chlamydiia</taxon>
        <taxon>Parachlamydiales</taxon>
        <taxon>Parachlamydiaceae</taxon>
        <taxon>Candidatus Protochlamydia</taxon>
    </lineage>
</organism>
<dbReference type="InterPro" id="IPR005498">
    <property type="entry name" value="T4SS_VirB10/TraB/TrbI"/>
</dbReference>
<feature type="coiled-coil region" evidence="1">
    <location>
        <begin position="62"/>
        <end position="124"/>
    </location>
</feature>
<keyword evidence="3" id="KW-0472">Membrane</keyword>
<dbReference type="AlphaFoldDB" id="A0A0U5EVC5"/>
<feature type="region of interest" description="Disordered" evidence="2">
    <location>
        <begin position="134"/>
        <end position="156"/>
    </location>
</feature>
<dbReference type="EMBL" id="LN879503">
    <property type="protein sequence ID" value="CUI18208.1"/>
    <property type="molecule type" value="Genomic_DNA"/>
</dbReference>
<sequence>MIERAQQILKKQKLIFLFCLVAFVFGLGVFFLMANMGHRQAVVSNQHVSLPGDKVDYQEIWMTQLEGQNKKIEAQNQILEQKLVYLQDLLVDQKRRVQDDEIEKSDLKKELFKLKQELKDITLKSEQRIETPRFQSETVTNQQVESESSSFSFNLDPFSSPNHNSDHEDAKVHLRSPLTQICMEVDKATSQKKKAEPIDGKIFAGTTVKALLVSSVDAVCGVFSNSDPVPVKLRIIDNGHLPKYLTAQLKGGLVIGSAFGNISNERVYIRLERMSLFTPKGEGIEMEVAGYVSGEDGRFGLRGLVIDKSTKMIKNAAFSGFLSGTGQILQSAVSKRPSDSWNNYTAVGRDMLKQGAADGAGNAFDMLADYYIRRAEQVQPVLQVNAGRVVDITFTHGTSLGDLHVKEQIKSCRESARRKS</sequence>
<dbReference type="PATRIC" id="fig|389348.3.peg.2926"/>
<dbReference type="InParanoid" id="A0A0U5EVC5"/>
<evidence type="ECO:0000256" key="2">
    <source>
        <dbReference type="SAM" id="MobiDB-lite"/>
    </source>
</evidence>
<name>A0A0U5EVC5_9BACT</name>
<dbReference type="Proteomes" id="UP000069902">
    <property type="component" value="Plasmid pPNK"/>
</dbReference>
<dbReference type="CDD" id="cd16430">
    <property type="entry name" value="TraB"/>
    <property type="match status" value="1"/>
</dbReference>
<evidence type="ECO:0000256" key="1">
    <source>
        <dbReference type="SAM" id="Coils"/>
    </source>
</evidence>
<gene>
    <name evidence="4" type="primary">traB</name>
    <name evidence="4" type="ORF">PNK_p0156</name>
</gene>
<dbReference type="Pfam" id="PF03743">
    <property type="entry name" value="TrbI"/>
    <property type="match status" value="1"/>
</dbReference>
<accession>A0A0U5EVC5</accession>
<reference evidence="5" key="1">
    <citation type="submission" date="2015-09" db="EMBL/GenBank/DDBJ databases">
        <authorList>
            <person name="Bertelli C."/>
        </authorList>
    </citation>
    <scope>NUCLEOTIDE SEQUENCE [LARGE SCALE GENOMIC DNA]</scope>
    <source>
        <strain evidence="5">KNic</strain>
        <plasmid evidence="5">pPNK</plasmid>
    </source>
</reference>
<protein>
    <submittedName>
        <fullName evidence="4">Type IV conjugative transfer system pilus assembly protein TraB</fullName>
    </submittedName>
</protein>
<evidence type="ECO:0000313" key="5">
    <source>
        <dbReference type="Proteomes" id="UP000069902"/>
    </source>
</evidence>
<feature type="compositionally biased region" description="Polar residues" evidence="2">
    <location>
        <begin position="134"/>
        <end position="144"/>
    </location>
</feature>
<feature type="transmembrane region" description="Helical" evidence="3">
    <location>
        <begin position="14"/>
        <end position="34"/>
    </location>
</feature>
<proteinExistence type="predicted"/>
<geneLocation type="plasmid" evidence="5">
    <name>pPNK</name>
</geneLocation>
<keyword evidence="5" id="KW-1185">Reference proteome</keyword>